<organism evidence="1">
    <name type="scientific">Sipha flava</name>
    <name type="common">yellow sugarcane aphid</name>
    <dbReference type="NCBI Taxonomy" id="143950"/>
    <lineage>
        <taxon>Eukaryota</taxon>
        <taxon>Metazoa</taxon>
        <taxon>Ecdysozoa</taxon>
        <taxon>Arthropoda</taxon>
        <taxon>Hexapoda</taxon>
        <taxon>Insecta</taxon>
        <taxon>Pterygota</taxon>
        <taxon>Neoptera</taxon>
        <taxon>Paraneoptera</taxon>
        <taxon>Hemiptera</taxon>
        <taxon>Sternorrhyncha</taxon>
        <taxon>Aphidomorpha</taxon>
        <taxon>Aphidoidea</taxon>
        <taxon>Aphididae</taxon>
        <taxon>Sipha</taxon>
    </lineage>
</organism>
<dbReference type="EMBL" id="GGMS01014530">
    <property type="protein sequence ID" value="MBY83733.1"/>
    <property type="molecule type" value="Transcribed_RNA"/>
</dbReference>
<reference evidence="1" key="1">
    <citation type="submission" date="2018-04" db="EMBL/GenBank/DDBJ databases">
        <title>Transcriptome assembly of Sipha flava.</title>
        <authorList>
            <person name="Scully E.D."/>
            <person name="Geib S.M."/>
            <person name="Palmer N.A."/>
            <person name="Koch K."/>
            <person name="Bradshaw J."/>
            <person name="Heng-Moss T."/>
            <person name="Sarath G."/>
        </authorList>
    </citation>
    <scope>NUCLEOTIDE SEQUENCE</scope>
</reference>
<sequence length="230" mass="26861">MNMVGYHIPNKMSPSTHNTLLKTLGVNSPLCYDKRLYTFKLSVKEREKQDHFTNVESREEYIDTILEDLLPDDVRHLIAYEDELTQIGSFQKIFPTNSSFKYHEFFDGPRYYNMLFDAWECKYSKNREEGIAVLEKLCQLKVHLEVSDIDEEQSKTCDTLQNTQMEVEKSDMNKIDDHQQAVISHFSMSAAERRHMVYTSITMSDEGDWIIDDFPFDDDSASATNHPMVS</sequence>
<dbReference type="AlphaFoldDB" id="A0A2S2R1C1"/>
<evidence type="ECO:0000313" key="1">
    <source>
        <dbReference type="EMBL" id="MBY83733.1"/>
    </source>
</evidence>
<name>A0A2S2R1C1_9HEMI</name>
<dbReference type="OrthoDB" id="202825at2759"/>
<protein>
    <submittedName>
        <fullName evidence="1">Tubulin polyglutamylase TTLL4</fullName>
    </submittedName>
</protein>
<gene>
    <name evidence="1" type="primary">TTLL4_0</name>
    <name evidence="1" type="ORF">g.149107</name>
</gene>
<proteinExistence type="predicted"/>
<accession>A0A2S2R1C1</accession>